<dbReference type="Gene3D" id="3.30.450.20">
    <property type="entry name" value="PAS domain"/>
    <property type="match status" value="1"/>
</dbReference>
<proteinExistence type="predicted"/>
<dbReference type="CDD" id="cd00130">
    <property type="entry name" value="PAS"/>
    <property type="match status" value="1"/>
</dbReference>
<sequence>VLERIPVPAIALADDGAVLFANAAFAEILGCSRDAVTAMSYEEILHALPTEETLFRVARLRAEAIGELQHLDGSMIFAKMTKSAVIRRAGAVAIATFEQLVERLSRLAEV</sequence>
<organism evidence="2 3">
    <name type="scientific">Mycobacterium terramassiliense</name>
    <dbReference type="NCBI Taxonomy" id="1841859"/>
    <lineage>
        <taxon>Bacteria</taxon>
        <taxon>Bacillati</taxon>
        <taxon>Actinomycetota</taxon>
        <taxon>Actinomycetes</taxon>
        <taxon>Mycobacteriales</taxon>
        <taxon>Mycobacteriaceae</taxon>
        <taxon>Mycobacterium</taxon>
    </lineage>
</organism>
<accession>A0A2U3NGM2</accession>
<dbReference type="GO" id="GO:0006355">
    <property type="term" value="P:regulation of DNA-templated transcription"/>
    <property type="evidence" value="ECO:0007669"/>
    <property type="project" value="InterPro"/>
</dbReference>
<dbReference type="InterPro" id="IPR013767">
    <property type="entry name" value="PAS_fold"/>
</dbReference>
<name>A0A2U3NGM2_9MYCO</name>
<feature type="domain" description="PAS" evidence="1">
    <location>
        <begin position="1"/>
        <end position="46"/>
    </location>
</feature>
<dbReference type="SUPFAM" id="SSF55785">
    <property type="entry name" value="PYP-like sensor domain (PAS domain)"/>
    <property type="match status" value="1"/>
</dbReference>
<dbReference type="GO" id="GO:0016301">
    <property type="term" value="F:kinase activity"/>
    <property type="evidence" value="ECO:0007669"/>
    <property type="project" value="UniProtKB-KW"/>
</dbReference>
<keyword evidence="2" id="KW-0808">Transferase</keyword>
<dbReference type="NCBIfam" id="TIGR00229">
    <property type="entry name" value="sensory_box"/>
    <property type="match status" value="1"/>
</dbReference>
<keyword evidence="2" id="KW-0418">Kinase</keyword>
<dbReference type="STRING" id="1841859.GCA_900157385_04179"/>
<dbReference type="InterPro" id="IPR035965">
    <property type="entry name" value="PAS-like_dom_sf"/>
</dbReference>
<feature type="non-terminal residue" evidence="2">
    <location>
        <position position="1"/>
    </location>
</feature>
<reference evidence="2 3" key="1">
    <citation type="submission" date="2017-01" db="EMBL/GenBank/DDBJ databases">
        <authorList>
            <consortium name="Urmite Genomes"/>
        </authorList>
    </citation>
    <scope>NUCLEOTIDE SEQUENCE [LARGE SCALE GENOMIC DNA]</scope>
    <source>
        <strain evidence="2 3">AB308</strain>
    </source>
</reference>
<dbReference type="PROSITE" id="PS50112">
    <property type="entry name" value="PAS"/>
    <property type="match status" value="1"/>
</dbReference>
<evidence type="ECO:0000313" key="2">
    <source>
        <dbReference type="EMBL" id="SPM30669.1"/>
    </source>
</evidence>
<dbReference type="AlphaFoldDB" id="A0A2U3NGM2"/>
<dbReference type="InterPro" id="IPR000014">
    <property type="entry name" value="PAS"/>
</dbReference>
<evidence type="ECO:0000313" key="3">
    <source>
        <dbReference type="Proteomes" id="UP000241595"/>
    </source>
</evidence>
<dbReference type="Proteomes" id="UP000241595">
    <property type="component" value="Unassembled WGS sequence"/>
</dbReference>
<keyword evidence="3" id="KW-1185">Reference proteome</keyword>
<dbReference type="EMBL" id="FTRV01000015">
    <property type="protein sequence ID" value="SPM30669.1"/>
    <property type="molecule type" value="Genomic_DNA"/>
</dbReference>
<gene>
    <name evidence="2" type="ORF">MTAB308_4178</name>
</gene>
<evidence type="ECO:0000259" key="1">
    <source>
        <dbReference type="PROSITE" id="PS50112"/>
    </source>
</evidence>
<protein>
    <submittedName>
        <fullName evidence="2">Histidine kinase</fullName>
    </submittedName>
</protein>
<dbReference type="Pfam" id="PF00989">
    <property type="entry name" value="PAS"/>
    <property type="match status" value="1"/>
</dbReference>